<evidence type="ECO:0000256" key="1">
    <source>
        <dbReference type="SAM" id="MobiDB-lite"/>
    </source>
</evidence>
<feature type="transmembrane region" description="Helical" evidence="2">
    <location>
        <begin position="66"/>
        <end position="86"/>
    </location>
</feature>
<dbReference type="RefSeq" id="WP_070742218.1">
    <property type="nucleotide sequence ID" value="NZ_MDZA01000082.1"/>
</dbReference>
<keyword evidence="2" id="KW-0812">Transmembrane</keyword>
<keyword evidence="2" id="KW-1133">Transmembrane helix</keyword>
<evidence type="ECO:0000313" key="4">
    <source>
        <dbReference type="Proteomes" id="UP000177506"/>
    </source>
</evidence>
<sequence>MENNQTPWGPTKPPAAPHPPRWLPPWPVVPPLLWATAAVAALAVLSLVLGRELWSDPSRAESVNTALLLGALVVAGPQVTQVLWAWSAAYAGPRWLWVV</sequence>
<organism evidence="3 4">
    <name type="scientific">Hymenobacter coccineus</name>
    <dbReference type="NCBI Taxonomy" id="1908235"/>
    <lineage>
        <taxon>Bacteria</taxon>
        <taxon>Pseudomonadati</taxon>
        <taxon>Bacteroidota</taxon>
        <taxon>Cytophagia</taxon>
        <taxon>Cytophagales</taxon>
        <taxon>Hymenobacteraceae</taxon>
        <taxon>Hymenobacter</taxon>
    </lineage>
</organism>
<evidence type="ECO:0000256" key="2">
    <source>
        <dbReference type="SAM" id="Phobius"/>
    </source>
</evidence>
<name>A0A1G1TJY7_9BACT</name>
<accession>A0A1G1TJY7</accession>
<protein>
    <submittedName>
        <fullName evidence="3">Uncharacterized protein</fullName>
    </submittedName>
</protein>
<evidence type="ECO:0000313" key="3">
    <source>
        <dbReference type="EMBL" id="OGX91169.1"/>
    </source>
</evidence>
<gene>
    <name evidence="3" type="ORF">BEN49_20810</name>
</gene>
<keyword evidence="2" id="KW-0472">Membrane</keyword>
<feature type="compositionally biased region" description="Pro residues" evidence="1">
    <location>
        <begin position="10"/>
        <end position="20"/>
    </location>
</feature>
<dbReference type="Proteomes" id="UP000177506">
    <property type="component" value="Unassembled WGS sequence"/>
</dbReference>
<dbReference type="AlphaFoldDB" id="A0A1G1TJY7"/>
<feature type="transmembrane region" description="Helical" evidence="2">
    <location>
        <begin position="32"/>
        <end position="54"/>
    </location>
</feature>
<feature type="region of interest" description="Disordered" evidence="1">
    <location>
        <begin position="1"/>
        <end position="20"/>
    </location>
</feature>
<reference evidence="3 4" key="1">
    <citation type="submission" date="2016-08" db="EMBL/GenBank/DDBJ databases">
        <title>Hymenobacter coccineus sp. nov., Hymenobacter lapidarius sp. nov. and Hymenobacter glacialis sp. nov., isolated from Antarctic soil.</title>
        <authorList>
            <person name="Sedlacek I."/>
            <person name="Kralova S."/>
            <person name="Kyrova K."/>
            <person name="Maslanova I."/>
            <person name="Stankova E."/>
            <person name="Vrbovska V."/>
            <person name="Nemec M."/>
            <person name="Bartak M."/>
            <person name="Svec P."/>
            <person name="Busse H.-J."/>
            <person name="Pantucek R."/>
        </authorList>
    </citation>
    <scope>NUCLEOTIDE SEQUENCE [LARGE SCALE GENOMIC DNA]</scope>
    <source>
        <strain evidence="3 4">CCM 8649</strain>
    </source>
</reference>
<keyword evidence="4" id="KW-1185">Reference proteome</keyword>
<proteinExistence type="predicted"/>
<comment type="caution">
    <text evidence="3">The sequence shown here is derived from an EMBL/GenBank/DDBJ whole genome shotgun (WGS) entry which is preliminary data.</text>
</comment>
<dbReference type="EMBL" id="MDZA01000082">
    <property type="protein sequence ID" value="OGX91169.1"/>
    <property type="molecule type" value="Genomic_DNA"/>
</dbReference>